<feature type="binding site" evidence="2">
    <location>
        <position position="41"/>
    </location>
    <ligand>
        <name>Mg(2+)</name>
        <dbReference type="ChEBI" id="CHEBI:18420"/>
        <label>4</label>
    </ligand>
</feature>
<keyword evidence="2" id="KW-0067">ATP-binding</keyword>
<dbReference type="GO" id="GO:0009229">
    <property type="term" value="P:thiamine diphosphate biosynthetic process"/>
    <property type="evidence" value="ECO:0007669"/>
    <property type="project" value="UniProtKB-UniRule"/>
</dbReference>
<sequence>MLSEFDLIAKYFTKPVTNASLGIGDDCALLRPTPGTQMAISSDMLVSGTHFFPDTDPRQLGHKSLAVNLSDLAAMGAEPVAFTLALALPEPDEAWLKPFSEGLFSLANLCQCELIGGDTTRGPLNICITIFGQIPLGQALRRDKAQHGDDIWISGTIGDARLALAHCRHETVLSENEFNMVLQRLQTPIPRIALGIALRKIANAALDLSDGLLGDLSHILDASRVGATLNIDALPISSVLEKQPEAFRLQCALGGGDDYELCFTAPIAKRGRVLEASEKTGVPVTRIGFIEKEPGLRLCNTQGELQHFSHRSFDHFLTSKK</sequence>
<dbReference type="GO" id="GO:0009228">
    <property type="term" value="P:thiamine biosynthetic process"/>
    <property type="evidence" value="ECO:0007669"/>
    <property type="project" value="UniProtKB-KW"/>
</dbReference>
<organism evidence="5 6">
    <name type="scientific">Oxalobacter paraformigenes</name>
    <dbReference type="NCBI Taxonomy" id="556268"/>
    <lineage>
        <taxon>Bacteria</taxon>
        <taxon>Pseudomonadati</taxon>
        <taxon>Pseudomonadota</taxon>
        <taxon>Betaproteobacteria</taxon>
        <taxon>Burkholderiales</taxon>
        <taxon>Oxalobacteraceae</taxon>
        <taxon>Oxalobacter</taxon>
    </lineage>
</organism>
<comment type="pathway">
    <text evidence="2">Cofactor biosynthesis; thiamine diphosphate biosynthesis; thiamine diphosphate from thiamine phosphate: step 1/1.</text>
</comment>
<proteinExistence type="inferred from homology"/>
<keyword evidence="2" id="KW-0547">Nucleotide-binding</keyword>
<feature type="binding site" evidence="2">
    <location>
        <position position="209"/>
    </location>
    <ligand>
        <name>ATP</name>
        <dbReference type="ChEBI" id="CHEBI:30616"/>
    </ligand>
</feature>
<comment type="caution">
    <text evidence="5">The sequence shown here is derived from an EMBL/GenBank/DDBJ whole genome shotgun (WGS) entry which is preliminary data.</text>
</comment>
<dbReference type="UniPathway" id="UPA00060">
    <property type="reaction ID" value="UER00142"/>
</dbReference>
<dbReference type="CDD" id="cd02194">
    <property type="entry name" value="ThiL"/>
    <property type="match status" value="1"/>
</dbReference>
<evidence type="ECO:0000313" key="5">
    <source>
        <dbReference type="EMBL" id="EEO28365.1"/>
    </source>
</evidence>
<feature type="binding site" evidence="2">
    <location>
        <position position="142"/>
    </location>
    <ligand>
        <name>ATP</name>
        <dbReference type="ChEBI" id="CHEBI:30616"/>
    </ligand>
</feature>
<feature type="binding site" evidence="2">
    <location>
        <position position="118"/>
    </location>
    <ligand>
        <name>Mg(2+)</name>
        <dbReference type="ChEBI" id="CHEBI:18420"/>
        <label>1</label>
    </ligand>
</feature>
<dbReference type="GO" id="GO:0000287">
    <property type="term" value="F:magnesium ion binding"/>
    <property type="evidence" value="ECO:0007669"/>
    <property type="project" value="UniProtKB-UniRule"/>
</dbReference>
<comment type="function">
    <text evidence="2">Catalyzes the ATP-dependent phosphorylation of thiamine-monophosphate (TMP) to form thiamine-pyrophosphate (TPP), the active form of vitamin B1.</text>
</comment>
<keyword evidence="2" id="KW-0808">Transferase</keyword>
<accession>C3X579</accession>
<keyword evidence="2" id="KW-0479">Metal-binding</keyword>
<dbReference type="EC" id="2.7.4.16" evidence="2"/>
<dbReference type="InterPro" id="IPR016188">
    <property type="entry name" value="PurM-like_N"/>
</dbReference>
<feature type="binding site" evidence="2">
    <location>
        <position position="313"/>
    </location>
    <ligand>
        <name>substrate</name>
    </ligand>
</feature>
<dbReference type="InterPro" id="IPR036676">
    <property type="entry name" value="PurM-like_C_sf"/>
</dbReference>
<gene>
    <name evidence="2" type="primary">thiL</name>
    <name evidence="5" type="ORF">OFAG_01518</name>
</gene>
<dbReference type="HOGENOM" id="CLU_046964_3_0_4"/>
<feature type="binding site" evidence="2">
    <location>
        <position position="207"/>
    </location>
    <ligand>
        <name>Mg(2+)</name>
        <dbReference type="ChEBI" id="CHEBI:18420"/>
        <label>3</label>
    </ligand>
</feature>
<feature type="domain" description="PurM-like C-terminal" evidence="4">
    <location>
        <begin position="148"/>
        <end position="297"/>
    </location>
</feature>
<dbReference type="SUPFAM" id="SSF56042">
    <property type="entry name" value="PurM C-terminal domain-like"/>
    <property type="match status" value="1"/>
</dbReference>
<keyword evidence="2" id="KW-0460">Magnesium</keyword>
<evidence type="ECO:0000256" key="2">
    <source>
        <dbReference type="HAMAP-Rule" id="MF_02128"/>
    </source>
</evidence>
<dbReference type="PANTHER" id="PTHR30270">
    <property type="entry name" value="THIAMINE-MONOPHOSPHATE KINASE"/>
    <property type="match status" value="1"/>
</dbReference>
<protein>
    <recommendedName>
        <fullName evidence="2">Thiamine-monophosphate kinase</fullName>
        <shortName evidence="2">TMP kinase</shortName>
        <shortName evidence="2">Thiamine-phosphate kinase</shortName>
        <ecNumber evidence="2">2.7.4.16</ecNumber>
    </recommendedName>
</protein>
<dbReference type="Gene3D" id="3.90.650.10">
    <property type="entry name" value="PurM-like C-terminal domain"/>
    <property type="match status" value="1"/>
</dbReference>
<evidence type="ECO:0000313" key="6">
    <source>
        <dbReference type="Proteomes" id="UP000003973"/>
    </source>
</evidence>
<feature type="binding site" evidence="2">
    <location>
        <position position="26"/>
    </location>
    <ligand>
        <name>Mg(2+)</name>
        <dbReference type="ChEBI" id="CHEBI:18420"/>
        <label>4</label>
    </ligand>
</feature>
<dbReference type="PIRSF" id="PIRSF005303">
    <property type="entry name" value="Thiam_monoph_kin"/>
    <property type="match status" value="1"/>
</dbReference>
<keyword evidence="1 2" id="KW-0784">Thiamine biosynthesis</keyword>
<feature type="binding site" evidence="2">
    <location>
        <position position="210"/>
    </location>
    <ligand>
        <name>Mg(2+)</name>
        <dbReference type="ChEBI" id="CHEBI:18420"/>
        <label>5</label>
    </ligand>
</feature>
<comment type="miscellaneous">
    <text evidence="2">Reaction mechanism of ThiL seems to utilize a direct, inline transfer of the gamma-phosphate of ATP to TMP rather than a phosphorylated enzyme intermediate.</text>
</comment>
<feature type="binding site" evidence="2">
    <location>
        <position position="26"/>
    </location>
    <ligand>
        <name>Mg(2+)</name>
        <dbReference type="ChEBI" id="CHEBI:18420"/>
        <label>3</label>
    </ligand>
</feature>
<dbReference type="HAMAP" id="MF_02128">
    <property type="entry name" value="TMP_kinase"/>
    <property type="match status" value="1"/>
</dbReference>
<dbReference type="Proteomes" id="UP000003973">
    <property type="component" value="Unassembled WGS sequence"/>
</dbReference>
<name>C3X579_9BURK</name>
<dbReference type="GO" id="GO:0009030">
    <property type="term" value="F:thiamine-phosphate kinase activity"/>
    <property type="evidence" value="ECO:0007669"/>
    <property type="project" value="UniProtKB-UniRule"/>
</dbReference>
<feature type="binding site" evidence="2">
    <location>
        <begin position="117"/>
        <end position="118"/>
    </location>
    <ligand>
        <name>ATP</name>
        <dbReference type="ChEBI" id="CHEBI:30616"/>
    </ligand>
</feature>
<dbReference type="InterPro" id="IPR010918">
    <property type="entry name" value="PurM-like_C_dom"/>
</dbReference>
<dbReference type="GO" id="GO:0005524">
    <property type="term" value="F:ATP binding"/>
    <property type="evidence" value="ECO:0007669"/>
    <property type="project" value="UniProtKB-UniRule"/>
</dbReference>
<feature type="binding site" evidence="2">
    <location>
        <position position="71"/>
    </location>
    <ligand>
        <name>Mg(2+)</name>
        <dbReference type="ChEBI" id="CHEBI:18420"/>
        <label>4</label>
    </ligand>
</feature>
<feature type="binding site" evidence="2">
    <location>
        <position position="71"/>
    </location>
    <ligand>
        <name>Mg(2+)</name>
        <dbReference type="ChEBI" id="CHEBI:18420"/>
        <label>3</label>
    </ligand>
</feature>
<dbReference type="Pfam" id="PF02769">
    <property type="entry name" value="AIRS_C"/>
    <property type="match status" value="1"/>
</dbReference>
<evidence type="ECO:0000256" key="1">
    <source>
        <dbReference type="ARBA" id="ARBA00022977"/>
    </source>
</evidence>
<dbReference type="Pfam" id="PF00586">
    <property type="entry name" value="AIRS"/>
    <property type="match status" value="1"/>
</dbReference>
<dbReference type="AlphaFoldDB" id="C3X579"/>
<keyword evidence="2 5" id="KW-0418">Kinase</keyword>
<feature type="binding site" evidence="2">
    <location>
        <position position="42"/>
    </location>
    <ligand>
        <name>Mg(2+)</name>
        <dbReference type="ChEBI" id="CHEBI:18420"/>
        <label>1</label>
    </ligand>
</feature>
<dbReference type="SUPFAM" id="SSF55326">
    <property type="entry name" value="PurM N-terminal domain-like"/>
    <property type="match status" value="1"/>
</dbReference>
<dbReference type="EMBL" id="ACDP02000002">
    <property type="protein sequence ID" value="EEO28365.1"/>
    <property type="molecule type" value="Genomic_DNA"/>
</dbReference>
<keyword evidence="6" id="KW-1185">Reference proteome</keyword>
<dbReference type="InterPro" id="IPR006283">
    <property type="entry name" value="ThiL-like"/>
</dbReference>
<evidence type="ECO:0000259" key="4">
    <source>
        <dbReference type="Pfam" id="PF02769"/>
    </source>
</evidence>
<comment type="catalytic activity">
    <reaction evidence="2">
        <text>thiamine phosphate + ATP = thiamine diphosphate + ADP</text>
        <dbReference type="Rhea" id="RHEA:15913"/>
        <dbReference type="ChEBI" id="CHEBI:30616"/>
        <dbReference type="ChEBI" id="CHEBI:37575"/>
        <dbReference type="ChEBI" id="CHEBI:58937"/>
        <dbReference type="ChEBI" id="CHEBI:456216"/>
        <dbReference type="EC" id="2.7.4.16"/>
    </reaction>
</comment>
<feature type="binding site" evidence="2">
    <location>
        <position position="43"/>
    </location>
    <ligand>
        <name>Mg(2+)</name>
        <dbReference type="ChEBI" id="CHEBI:18420"/>
        <label>1</label>
    </ligand>
</feature>
<evidence type="ECO:0000259" key="3">
    <source>
        <dbReference type="Pfam" id="PF00586"/>
    </source>
</evidence>
<dbReference type="NCBIfam" id="TIGR01379">
    <property type="entry name" value="thiL"/>
    <property type="match status" value="1"/>
</dbReference>
<feature type="binding site" evidence="2">
    <location>
        <position position="257"/>
    </location>
    <ligand>
        <name>substrate</name>
    </ligand>
</feature>
<feature type="domain" description="PurM-like N-terminal" evidence="3">
    <location>
        <begin position="24"/>
        <end position="133"/>
    </location>
</feature>
<feature type="binding site" evidence="2">
    <location>
        <position position="43"/>
    </location>
    <ligand>
        <name>Mg(2+)</name>
        <dbReference type="ChEBI" id="CHEBI:18420"/>
        <label>2</label>
    </ligand>
</feature>
<dbReference type="RefSeq" id="WP_005877993.1">
    <property type="nucleotide sequence ID" value="NZ_CABMNL010000001.1"/>
</dbReference>
<dbReference type="eggNOG" id="COG0611">
    <property type="taxonomic scope" value="Bacteria"/>
</dbReference>
<reference evidence="5" key="1">
    <citation type="submission" date="2011-10" db="EMBL/GenBank/DDBJ databases">
        <title>The Genome Sequence of Oxalobacter formigenes HOxBLS.</title>
        <authorList>
            <consortium name="The Broad Institute Genome Sequencing Platform"/>
            <person name="Earl A."/>
            <person name="Ward D."/>
            <person name="Feldgarden M."/>
            <person name="Gevers D."/>
            <person name="Allison M.J."/>
            <person name="Humphrey S."/>
            <person name="Young S.K."/>
            <person name="Zeng Q."/>
            <person name="Gargeya S."/>
            <person name="Fitzgerald M."/>
            <person name="Haas B."/>
            <person name="Abouelleil A."/>
            <person name="Alvarado L."/>
            <person name="Arachchi H.M."/>
            <person name="Berlin A."/>
            <person name="Brown A."/>
            <person name="Chapman S.B."/>
            <person name="Chen Z."/>
            <person name="Dunbar C."/>
            <person name="Freedman E."/>
            <person name="Gearin G."/>
            <person name="Goldberg J."/>
            <person name="Griggs A."/>
            <person name="Gujja S."/>
            <person name="Heiman D."/>
            <person name="Howarth C."/>
            <person name="Larson L."/>
            <person name="Lui A."/>
            <person name="MacDonald P.J.P."/>
            <person name="Montmayeur A."/>
            <person name="Murphy C."/>
            <person name="Neiman D."/>
            <person name="Pearson M."/>
            <person name="Priest M."/>
            <person name="Roberts A."/>
            <person name="Saif S."/>
            <person name="Shea T."/>
            <person name="Shenoy N."/>
            <person name="Sisk P."/>
            <person name="Stolte C."/>
            <person name="Sykes S."/>
            <person name="Wortman J."/>
            <person name="Nusbaum C."/>
            <person name="Birren B."/>
        </authorList>
    </citation>
    <scope>NUCLEOTIDE SEQUENCE [LARGE SCALE GENOMIC DNA]</scope>
    <source>
        <strain evidence="5">HOxBLS</strain>
    </source>
</reference>
<dbReference type="Gene3D" id="3.30.1330.10">
    <property type="entry name" value="PurM-like, N-terminal domain"/>
    <property type="match status" value="1"/>
</dbReference>
<feature type="binding site" evidence="2">
    <location>
        <position position="71"/>
    </location>
    <ligand>
        <name>Mg(2+)</name>
        <dbReference type="ChEBI" id="CHEBI:18420"/>
        <label>2</label>
    </ligand>
</feature>
<dbReference type="InterPro" id="IPR036921">
    <property type="entry name" value="PurM-like_N_sf"/>
</dbReference>
<dbReference type="PANTHER" id="PTHR30270:SF0">
    <property type="entry name" value="THIAMINE-MONOPHOSPHATE KINASE"/>
    <property type="match status" value="1"/>
</dbReference>
<feature type="binding site" evidence="2">
    <location>
        <position position="50"/>
    </location>
    <ligand>
        <name>substrate</name>
    </ligand>
</feature>
<comment type="similarity">
    <text evidence="2">Belongs to the thiamine-monophosphate kinase family.</text>
</comment>
<comment type="caution">
    <text evidence="2">Lacks conserved residue(s) required for the propagation of feature annotation.</text>
</comment>